<dbReference type="OMA" id="ELKKYAW"/>
<dbReference type="AlphaFoldDB" id="A0A1Y1JRR3"/>
<evidence type="ECO:0000259" key="2">
    <source>
        <dbReference type="Pfam" id="PF12319"/>
    </source>
</evidence>
<feature type="transmembrane region" description="Helical" evidence="1">
    <location>
        <begin position="37"/>
        <end position="55"/>
    </location>
</feature>
<dbReference type="Proteomes" id="UP000195521">
    <property type="component" value="Unassembled WGS sequence"/>
</dbReference>
<name>A0A1Y1JRR3_PLAGO</name>
<dbReference type="RefSeq" id="XP_028546476.1">
    <property type="nucleotide sequence ID" value="XM_028690675.1"/>
</dbReference>
<gene>
    <name evidence="3" type="ORF">PGO_146870</name>
</gene>
<dbReference type="GeneID" id="39750635"/>
<reference evidence="4" key="1">
    <citation type="submission" date="2017-04" db="EMBL/GenBank/DDBJ databases">
        <title>Plasmodium gonderi genome.</title>
        <authorList>
            <person name="Arisue N."/>
            <person name="Honma H."/>
            <person name="Kawai S."/>
            <person name="Tougan T."/>
            <person name="Tanabe K."/>
            <person name="Horii T."/>
        </authorList>
    </citation>
    <scope>NUCLEOTIDE SEQUENCE [LARGE SCALE GENOMIC DNA]</scope>
    <source>
        <strain evidence="4">ATCC 30045</strain>
    </source>
</reference>
<evidence type="ECO:0000313" key="3">
    <source>
        <dbReference type="EMBL" id="GAW83887.1"/>
    </source>
</evidence>
<sequence>MEPNDNINSLGTATSLNTNLENINDESILSGSNNFSIGQHIFVAMVTLGIILLLVTHLSQKKKDKEEQNAKNQESLKKIALEQGLIEKSEELKNRAWKKWFMKLQVDWKIFNSDLENDKQKWLDEKSLKWKEWLNFMESKWTHHNENMDTKFKSYVLKNSQNWDENKWESWMKNDGKTFMEMDYNKWMRESRCHYVTWVVKQWEQWKNEKICTWLLKDWRRNEFEYWQKFKDLTLPEPLSERAKNNWNKWNLRVSKEKEQWIRWVSTKYNLYENSECQIWRKWKDERKTLFNEWMESFMNSWIAGKKWNLWNEQKQNAFS</sequence>
<keyword evidence="4" id="KW-1185">Reference proteome</keyword>
<feature type="domain" description="Tryptophan/threonine-rich plasmodium antigen C-terminal" evidence="2">
    <location>
        <begin position="96"/>
        <end position="311"/>
    </location>
</feature>
<dbReference type="OrthoDB" id="379522at2759"/>
<accession>A0A1Y1JRR3</accession>
<evidence type="ECO:0000256" key="1">
    <source>
        <dbReference type="SAM" id="Phobius"/>
    </source>
</evidence>
<protein>
    <submittedName>
        <fullName evidence="3">Tryptophan-rich antigen</fullName>
    </submittedName>
</protein>
<evidence type="ECO:0000313" key="4">
    <source>
        <dbReference type="Proteomes" id="UP000195521"/>
    </source>
</evidence>
<comment type="caution">
    <text evidence="3">The sequence shown here is derived from an EMBL/GenBank/DDBJ whole genome shotgun (WGS) entry which is preliminary data.</text>
</comment>
<keyword evidence="1" id="KW-0812">Transmembrane</keyword>
<dbReference type="Pfam" id="PF12319">
    <property type="entry name" value="TryThrA_C"/>
    <property type="match status" value="1"/>
</dbReference>
<proteinExistence type="predicted"/>
<dbReference type="InterPro" id="IPR022089">
    <property type="entry name" value="Plasmodium-antigen_C"/>
</dbReference>
<keyword evidence="1" id="KW-1133">Transmembrane helix</keyword>
<dbReference type="EMBL" id="BDQF01000015">
    <property type="protein sequence ID" value="GAW83887.1"/>
    <property type="molecule type" value="Genomic_DNA"/>
</dbReference>
<organism evidence="3 4">
    <name type="scientific">Plasmodium gonderi</name>
    <dbReference type="NCBI Taxonomy" id="77519"/>
    <lineage>
        <taxon>Eukaryota</taxon>
        <taxon>Sar</taxon>
        <taxon>Alveolata</taxon>
        <taxon>Apicomplexa</taxon>
        <taxon>Aconoidasida</taxon>
        <taxon>Haemosporida</taxon>
        <taxon>Plasmodiidae</taxon>
        <taxon>Plasmodium</taxon>
        <taxon>Plasmodium (Plasmodium)</taxon>
    </lineage>
</organism>
<keyword evidence="1" id="KW-0472">Membrane</keyword>